<reference evidence="2 3" key="1">
    <citation type="submission" date="2019-09" db="EMBL/GenBank/DDBJ databases">
        <title>Whole genome shotgun sequencing (WGS) of Ellagibacter isourolithinifaciens DSM 104140(T) and Adlercreutzia muris DSM 29508(T).</title>
        <authorList>
            <person name="Stoll D.A."/>
            <person name="Danylec N."/>
            <person name="Huch M."/>
        </authorList>
    </citation>
    <scope>NUCLEOTIDE SEQUENCE [LARGE SCALE GENOMIC DNA]</scope>
    <source>
        <strain evidence="2 3">DSM 104140</strain>
    </source>
</reference>
<accession>A0A6N6NSI8</accession>
<dbReference type="GO" id="GO:0019645">
    <property type="term" value="P:anaerobic electron transport chain"/>
    <property type="evidence" value="ECO:0007669"/>
    <property type="project" value="InterPro"/>
</dbReference>
<dbReference type="AlphaFoldDB" id="A0A6N6NSI8"/>
<dbReference type="RefSeq" id="WP_158049365.1">
    <property type="nucleotide sequence ID" value="NZ_WAJR01000009.1"/>
</dbReference>
<dbReference type="OrthoDB" id="3173941at2"/>
<feature type="transmembrane region" description="Helical" evidence="1">
    <location>
        <begin position="213"/>
        <end position="237"/>
    </location>
</feature>
<keyword evidence="1" id="KW-1133">Transmembrane helix</keyword>
<sequence length="281" mass="28276">MEIQWSLVLFTALTGLAGWLFVCVAVDEFLGRAKKASFPAAVVSIVVAIVGGLASVTHLSHPDRIMGALSHPTSGIFVEAVLIGCLIVCVAVYLVLLKRGAGVGARKAVAVVGAVFGVLLSFMAGESYLMSARPNWNTQLLPLGYLLTVAPAGIAAYLTVVAAVAGKGAGEAAGKDAAASLELKPYPMALLVAGVLSAVGVLAYTLSAGASDGAAFGLLALAVIAGGVVPCVAGALLPKKPESLLALAAASCVCALVGAIAYRCIMWVVTVPVADLFMTVI</sequence>
<dbReference type="InterPro" id="IPR007059">
    <property type="entry name" value="DmsC"/>
</dbReference>
<name>A0A6N6NSI8_9ACTN</name>
<gene>
    <name evidence="2" type="ORF">F8C90_05010</name>
</gene>
<feature type="transmembrane region" description="Helical" evidence="1">
    <location>
        <begin position="76"/>
        <end position="96"/>
    </location>
</feature>
<feature type="transmembrane region" description="Helical" evidence="1">
    <location>
        <begin position="108"/>
        <end position="125"/>
    </location>
</feature>
<feature type="transmembrane region" description="Helical" evidence="1">
    <location>
        <begin position="244"/>
        <end position="269"/>
    </location>
</feature>
<dbReference type="Proteomes" id="UP000468668">
    <property type="component" value="Unassembled WGS sequence"/>
</dbReference>
<feature type="transmembrane region" description="Helical" evidence="1">
    <location>
        <begin position="6"/>
        <end position="26"/>
    </location>
</feature>
<organism evidence="2 3">
    <name type="scientific">Ellagibacter isourolithinifaciens</name>
    <dbReference type="NCBI Taxonomy" id="2137581"/>
    <lineage>
        <taxon>Bacteria</taxon>
        <taxon>Bacillati</taxon>
        <taxon>Actinomycetota</taxon>
        <taxon>Coriobacteriia</taxon>
        <taxon>Eggerthellales</taxon>
        <taxon>Eggerthellaceae</taxon>
        <taxon>Ellagibacter</taxon>
    </lineage>
</organism>
<feature type="transmembrane region" description="Helical" evidence="1">
    <location>
        <begin position="38"/>
        <end position="56"/>
    </location>
</feature>
<keyword evidence="3" id="KW-1185">Reference proteome</keyword>
<keyword evidence="1" id="KW-0472">Membrane</keyword>
<evidence type="ECO:0000313" key="3">
    <source>
        <dbReference type="Proteomes" id="UP000468668"/>
    </source>
</evidence>
<dbReference type="GO" id="GO:0016020">
    <property type="term" value="C:membrane"/>
    <property type="evidence" value="ECO:0007669"/>
    <property type="project" value="InterPro"/>
</dbReference>
<comment type="caution">
    <text evidence="2">The sequence shown here is derived from an EMBL/GenBank/DDBJ whole genome shotgun (WGS) entry which is preliminary data.</text>
</comment>
<protein>
    <submittedName>
        <fullName evidence="2">DMSO reductase</fullName>
    </submittedName>
</protein>
<feature type="transmembrane region" description="Helical" evidence="1">
    <location>
        <begin position="186"/>
        <end position="207"/>
    </location>
</feature>
<evidence type="ECO:0000256" key="1">
    <source>
        <dbReference type="SAM" id="Phobius"/>
    </source>
</evidence>
<dbReference type="GeneID" id="98657763"/>
<proteinExistence type="predicted"/>
<keyword evidence="1" id="KW-0812">Transmembrane</keyword>
<evidence type="ECO:0000313" key="2">
    <source>
        <dbReference type="EMBL" id="KAB1640737.1"/>
    </source>
</evidence>
<dbReference type="EMBL" id="WAJR01000009">
    <property type="protein sequence ID" value="KAB1640737.1"/>
    <property type="molecule type" value="Genomic_DNA"/>
</dbReference>
<feature type="transmembrane region" description="Helical" evidence="1">
    <location>
        <begin position="145"/>
        <end position="165"/>
    </location>
</feature>
<dbReference type="Pfam" id="PF04976">
    <property type="entry name" value="DmsC"/>
    <property type="match status" value="1"/>
</dbReference>